<accession>A0AAE1TE22</accession>
<name>A0AAE1TE22_9FABA</name>
<protein>
    <recommendedName>
        <fullName evidence="4">Leucine-rich repeat-containing N-terminal plant-type domain-containing protein</fullName>
    </recommendedName>
</protein>
<keyword evidence="2" id="KW-0677">Repeat</keyword>
<dbReference type="Proteomes" id="UP001293593">
    <property type="component" value="Unassembled WGS sequence"/>
</dbReference>
<feature type="signal peptide" evidence="3">
    <location>
        <begin position="1"/>
        <end position="24"/>
    </location>
</feature>
<evidence type="ECO:0000313" key="6">
    <source>
        <dbReference type="Proteomes" id="UP001293593"/>
    </source>
</evidence>
<feature type="chain" id="PRO_5042125440" description="Leucine-rich repeat-containing N-terminal plant-type domain-containing protein" evidence="3">
    <location>
        <begin position="25"/>
        <end position="105"/>
    </location>
</feature>
<evidence type="ECO:0000313" key="5">
    <source>
        <dbReference type="EMBL" id="KAK4281211.1"/>
    </source>
</evidence>
<dbReference type="AlphaFoldDB" id="A0AAE1TE22"/>
<sequence>MVDHRRNLVSLGFLFLLLFQFTFEQLEPLSSPAERLALLQLRSSLGLRCREWPIKADPCLIWNGVSCENGRVIGIYISGFRRTRLGSDFRRSLGSKSNDFDGENH</sequence>
<organism evidence="5 6">
    <name type="scientific">Acacia crassicarpa</name>
    <name type="common">northern wattle</name>
    <dbReference type="NCBI Taxonomy" id="499986"/>
    <lineage>
        <taxon>Eukaryota</taxon>
        <taxon>Viridiplantae</taxon>
        <taxon>Streptophyta</taxon>
        <taxon>Embryophyta</taxon>
        <taxon>Tracheophyta</taxon>
        <taxon>Spermatophyta</taxon>
        <taxon>Magnoliopsida</taxon>
        <taxon>eudicotyledons</taxon>
        <taxon>Gunneridae</taxon>
        <taxon>Pentapetalae</taxon>
        <taxon>rosids</taxon>
        <taxon>fabids</taxon>
        <taxon>Fabales</taxon>
        <taxon>Fabaceae</taxon>
        <taxon>Caesalpinioideae</taxon>
        <taxon>mimosoid clade</taxon>
        <taxon>Acacieae</taxon>
        <taxon>Acacia</taxon>
    </lineage>
</organism>
<reference evidence="5" key="1">
    <citation type="submission" date="2023-10" db="EMBL/GenBank/DDBJ databases">
        <title>Chromosome-level genome of the transformable northern wattle, Acacia crassicarpa.</title>
        <authorList>
            <person name="Massaro I."/>
            <person name="Sinha N.R."/>
            <person name="Poethig S."/>
            <person name="Leichty A.R."/>
        </authorList>
    </citation>
    <scope>NUCLEOTIDE SEQUENCE</scope>
    <source>
        <strain evidence="5">Acra3RX</strain>
        <tissue evidence="5">Leaf</tissue>
    </source>
</reference>
<evidence type="ECO:0000256" key="1">
    <source>
        <dbReference type="ARBA" id="ARBA00022614"/>
    </source>
</evidence>
<feature type="domain" description="Leucine-rich repeat-containing N-terminal plant-type" evidence="4">
    <location>
        <begin position="32"/>
        <end position="67"/>
    </location>
</feature>
<comment type="caution">
    <text evidence="5">The sequence shown here is derived from an EMBL/GenBank/DDBJ whole genome shotgun (WGS) entry which is preliminary data.</text>
</comment>
<dbReference type="EMBL" id="JAWXYG010000002">
    <property type="protein sequence ID" value="KAK4281211.1"/>
    <property type="molecule type" value="Genomic_DNA"/>
</dbReference>
<dbReference type="Pfam" id="PF08263">
    <property type="entry name" value="LRRNT_2"/>
    <property type="match status" value="1"/>
</dbReference>
<dbReference type="InterPro" id="IPR013210">
    <property type="entry name" value="LRR_N_plant-typ"/>
</dbReference>
<proteinExistence type="predicted"/>
<gene>
    <name evidence="5" type="ORF">QN277_012733</name>
</gene>
<evidence type="ECO:0000256" key="2">
    <source>
        <dbReference type="ARBA" id="ARBA00022737"/>
    </source>
</evidence>
<evidence type="ECO:0000259" key="4">
    <source>
        <dbReference type="Pfam" id="PF08263"/>
    </source>
</evidence>
<evidence type="ECO:0000256" key="3">
    <source>
        <dbReference type="SAM" id="SignalP"/>
    </source>
</evidence>
<keyword evidence="6" id="KW-1185">Reference proteome</keyword>
<keyword evidence="3" id="KW-0732">Signal</keyword>
<keyword evidence="1" id="KW-0433">Leucine-rich repeat</keyword>